<dbReference type="Proteomes" id="UP001603978">
    <property type="component" value="Unassembled WGS sequence"/>
</dbReference>
<dbReference type="RefSeq" id="WP_393177747.1">
    <property type="nucleotide sequence ID" value="NZ_JBICRM010000077.1"/>
</dbReference>
<proteinExistence type="predicted"/>
<evidence type="ECO:0000313" key="2">
    <source>
        <dbReference type="Proteomes" id="UP001603978"/>
    </source>
</evidence>
<dbReference type="EMBL" id="JBICRM010000077">
    <property type="protein sequence ID" value="MFG1711199.1"/>
    <property type="molecule type" value="Genomic_DNA"/>
</dbReference>
<evidence type="ECO:0000313" key="1">
    <source>
        <dbReference type="EMBL" id="MFG1711199.1"/>
    </source>
</evidence>
<sequence length="52" mass="5316">MAPEEPWTGWSQILAAVPLAHGCCCTCNGTGLDGDGDTCRDCHGTGIDNHGA</sequence>
<organism evidence="1 2">
    <name type="scientific">Nonomuraea marmarensis</name>
    <dbReference type="NCBI Taxonomy" id="3351344"/>
    <lineage>
        <taxon>Bacteria</taxon>
        <taxon>Bacillati</taxon>
        <taxon>Actinomycetota</taxon>
        <taxon>Actinomycetes</taxon>
        <taxon>Streptosporangiales</taxon>
        <taxon>Streptosporangiaceae</taxon>
        <taxon>Nonomuraea</taxon>
    </lineage>
</organism>
<protein>
    <submittedName>
        <fullName evidence="1">Uncharacterized protein</fullName>
    </submittedName>
</protein>
<name>A0ABW7AUU3_9ACTN</name>
<gene>
    <name evidence="1" type="ORF">ACFLIM_49420</name>
</gene>
<accession>A0ABW7AUU3</accession>
<keyword evidence="2" id="KW-1185">Reference proteome</keyword>
<comment type="caution">
    <text evidence="1">The sequence shown here is derived from an EMBL/GenBank/DDBJ whole genome shotgun (WGS) entry which is preliminary data.</text>
</comment>
<reference evidence="1 2" key="1">
    <citation type="submission" date="2024-10" db="EMBL/GenBank/DDBJ databases">
        <authorList>
            <person name="Topkara A.R."/>
            <person name="Saygin H."/>
        </authorList>
    </citation>
    <scope>NUCLEOTIDE SEQUENCE [LARGE SCALE GENOMIC DNA]</scope>
    <source>
        <strain evidence="1 2">M3C6</strain>
    </source>
</reference>